<dbReference type="Pfam" id="PF03217">
    <property type="entry name" value="SlpA"/>
    <property type="match status" value="1"/>
</dbReference>
<feature type="domain" description="S-layer protein C-terminal" evidence="2">
    <location>
        <begin position="25"/>
        <end position="81"/>
    </location>
</feature>
<dbReference type="Pfam" id="PF00188">
    <property type="entry name" value="CAP"/>
    <property type="match status" value="1"/>
</dbReference>
<gene>
    <name evidence="3" type="ORF">LH5_00078</name>
</gene>
<evidence type="ECO:0000313" key="4">
    <source>
        <dbReference type="Proteomes" id="UP000267945"/>
    </source>
</evidence>
<reference evidence="3 4" key="1">
    <citation type="submission" date="2017-02" db="EMBL/GenBank/DDBJ databases">
        <title>Complete genome sequence of Lactobacillus helveticus.</title>
        <authorList>
            <person name="Kim J.F."/>
            <person name="Chung Y."/>
            <person name="Kwak M."/>
        </authorList>
    </citation>
    <scope>NUCLEOTIDE SEQUENCE [LARGE SCALE GENOMIC DNA]</scope>
    <source>
        <strain evidence="3 4">LH5</strain>
    </source>
</reference>
<dbReference type="RefSeq" id="WP_014918534.1">
    <property type="nucleotide sequence ID" value="NZ_CP019581.1"/>
</dbReference>
<feature type="domain" description="SCP" evidence="1">
    <location>
        <begin position="181"/>
        <end position="312"/>
    </location>
</feature>
<organism evidence="3 4">
    <name type="scientific">Lactobacillus helveticus</name>
    <name type="common">Lactobacillus suntoryeus</name>
    <dbReference type="NCBI Taxonomy" id="1587"/>
    <lineage>
        <taxon>Bacteria</taxon>
        <taxon>Bacillati</taxon>
        <taxon>Bacillota</taxon>
        <taxon>Bacilli</taxon>
        <taxon>Lactobacillales</taxon>
        <taxon>Lactobacillaceae</taxon>
        <taxon>Lactobacillus</taxon>
    </lineage>
</organism>
<dbReference type="InterPro" id="IPR035940">
    <property type="entry name" value="CAP_sf"/>
</dbReference>
<dbReference type="InterPro" id="IPR014044">
    <property type="entry name" value="CAP_dom"/>
</dbReference>
<proteinExistence type="predicted"/>
<name>A0A3S8S9D7_LACHE</name>
<sequence length="342" mass="37821">MNKRFLISAIALLSLGTVTNFSSQKVSAASIVVRSKAFVYNSRGHRTSKYYLKGSYIGHALSKRIHGRSYYKVGANKYIRKSNARLKKSSVASKLNNSNNSSVSATVSNQKNAASFMSFLASQKSLSAAQRSEARTAAKLLRTGSLSSQSAPSWFNKYVKLGAAKDATSAANLKASIQDLENANSARAKVGSRRLKVSPILTAISMIDADYQKQGGVHHPQYYKYEDSLESISAGSEPITIWMTEKNNWKEDVRKNSSLKSLEFHPNWDNQAYTDAVMGAHGYKVAGHYTNLVNRNHRIMGMAHMTDNNYGYADVYNASSKNNKGSLTLGQYKSLVNRWLNR</sequence>
<evidence type="ECO:0000313" key="3">
    <source>
        <dbReference type="EMBL" id="AZK90340.1"/>
    </source>
</evidence>
<dbReference type="InterPro" id="IPR024968">
    <property type="entry name" value="SlpA_C_lactobacillus"/>
</dbReference>
<dbReference type="Proteomes" id="UP000267945">
    <property type="component" value="Chromosome"/>
</dbReference>
<evidence type="ECO:0000259" key="1">
    <source>
        <dbReference type="Pfam" id="PF00188"/>
    </source>
</evidence>
<dbReference type="GeneID" id="99756262"/>
<protein>
    <submittedName>
        <fullName evidence="3">Cysteine-rich secretory protein family protein</fullName>
    </submittedName>
</protein>
<evidence type="ECO:0000259" key="2">
    <source>
        <dbReference type="Pfam" id="PF03217"/>
    </source>
</evidence>
<dbReference type="EMBL" id="CP019581">
    <property type="protein sequence ID" value="AZK90340.1"/>
    <property type="molecule type" value="Genomic_DNA"/>
</dbReference>
<accession>A0A3S8S9D7</accession>
<dbReference type="SUPFAM" id="SSF55797">
    <property type="entry name" value="PR-1-like"/>
    <property type="match status" value="1"/>
</dbReference>
<dbReference type="AlphaFoldDB" id="A0A3S8S9D7"/>